<dbReference type="SUPFAM" id="SSF47587">
    <property type="entry name" value="Domain of poly(ADP-ribose) polymerase"/>
    <property type="match status" value="1"/>
</dbReference>
<dbReference type="InterPro" id="IPR036616">
    <property type="entry name" value="Poly(ADP-ribose)pol_reg_dom_sf"/>
</dbReference>
<dbReference type="InterPro" id="IPR050800">
    <property type="entry name" value="ARTD/PARP"/>
</dbReference>
<dbReference type="InterPro" id="IPR004102">
    <property type="entry name" value="Poly(ADP-ribose)pol_reg_dom"/>
</dbReference>
<dbReference type="FunFam" id="1.20.142.10:FF:000002">
    <property type="entry name" value="Poly [ADP-ribose] polymerase"/>
    <property type="match status" value="1"/>
</dbReference>
<reference evidence="18" key="1">
    <citation type="submission" date="2016-09" db="EMBL/GenBank/DDBJ databases">
        <authorList>
            <person name="Capua I."/>
            <person name="De Benedictis P."/>
            <person name="Joannis T."/>
            <person name="Lombin L.H."/>
            <person name="Cattoli G."/>
        </authorList>
    </citation>
    <scope>NUCLEOTIDE SEQUENCE</scope>
</reference>
<evidence type="ECO:0000256" key="8">
    <source>
        <dbReference type="ARBA" id="ARBA00022771"/>
    </source>
</evidence>
<reference evidence="18" key="2">
    <citation type="journal article" date="2017" name="Front. Cell. Infect. Microbiol.">
        <title>Analysis of the Salivary Gland Transcriptome of Unfed and Partially Fed Amblyomma sculptum Ticks and Descriptive Proteome of the Saliva.</title>
        <authorList>
            <person name="Esteves E."/>
            <person name="Maruyama S.R."/>
            <person name="Kawahara R."/>
            <person name="Fujita A."/>
            <person name="Martins L.A."/>
            <person name="Righi A.A."/>
            <person name="Costa F.B."/>
            <person name="Palmisano G."/>
            <person name="Labruna M.B."/>
            <person name="Sa-Nunes A."/>
            <person name="Ribeiro J.M.C."/>
            <person name="Fogaca A.C."/>
        </authorList>
    </citation>
    <scope>NUCLEOTIDE SEQUENCE</scope>
</reference>
<keyword evidence="5" id="KW-0479">Metal-binding</keyword>
<evidence type="ECO:0000256" key="14">
    <source>
        <dbReference type="ARBA" id="ARBA00033987"/>
    </source>
</evidence>
<keyword evidence="2 15" id="KW-0328">Glycosyltransferase</keyword>
<feature type="domain" description="PARP alpha-helical" evidence="17">
    <location>
        <begin position="50"/>
        <end position="168"/>
    </location>
</feature>
<keyword evidence="9" id="KW-0862">Zinc</keyword>
<dbReference type="SUPFAM" id="SSF56399">
    <property type="entry name" value="ADP-ribosylation"/>
    <property type="match status" value="1"/>
</dbReference>
<dbReference type="EMBL" id="GFAA01001986">
    <property type="protein sequence ID" value="JAU01449.1"/>
    <property type="molecule type" value="mRNA"/>
</dbReference>
<sequence length="401" mass="45707">EKTKNEWSKRHSFVKYRARYDMLKVDYAEEDTESENIEQRVVVLAKETVKSTLEPSLKGLMLFMSGVKEEEQTIIDMNFDVLKMPLGHLTREQIHQGYEALRKVEACILQSSSEKELMDACSEFYTCIPHSFRRLHKPDMIRNHEKVQMRMRLLEALEDVEPAMKLLKSHMENHVTHPLDKLYSSLDCDITELDGSDSDLPLILQAVKNTHGVSHCGYRLLVQNVFKVCKKSQVLSSVGNHRMLWHGSRTGNFPGILGEGLRIAPPEVPNHGCMFGKGLYFANCVSKSANYSGYYATEGLLLLCEVSLGNVKKMKTGVKDANFRLLHGKHSIQGLGEYRADPKGDVVMKNGATLSCGQLLKRPGPERELRYDEYIVYSTSQVKIDYLVRVKFDRSYPRVVL</sequence>
<keyword evidence="10 15" id="KW-0520">NAD</keyword>
<dbReference type="PANTHER" id="PTHR10459">
    <property type="entry name" value="DNA LIGASE"/>
    <property type="match status" value="1"/>
</dbReference>
<evidence type="ECO:0000256" key="10">
    <source>
        <dbReference type="ARBA" id="ARBA00023027"/>
    </source>
</evidence>
<dbReference type="GO" id="GO:0008270">
    <property type="term" value="F:zinc ion binding"/>
    <property type="evidence" value="ECO:0007669"/>
    <property type="project" value="UniProtKB-KW"/>
</dbReference>
<dbReference type="GO" id="GO:0003677">
    <property type="term" value="F:DNA binding"/>
    <property type="evidence" value="ECO:0007669"/>
    <property type="project" value="UniProtKB-KW"/>
</dbReference>
<evidence type="ECO:0000256" key="11">
    <source>
        <dbReference type="ARBA" id="ARBA00023125"/>
    </source>
</evidence>
<evidence type="ECO:0000256" key="4">
    <source>
        <dbReference type="ARBA" id="ARBA00022695"/>
    </source>
</evidence>
<accession>A0A1E1XQ68</accession>
<keyword evidence="6" id="KW-0677">Repeat</keyword>
<dbReference type="GO" id="GO:0006302">
    <property type="term" value="P:double-strand break repair"/>
    <property type="evidence" value="ECO:0007669"/>
    <property type="project" value="TreeGrafter"/>
</dbReference>
<dbReference type="GO" id="GO:1990404">
    <property type="term" value="F:NAD+-protein mono-ADP-ribosyltransferase activity"/>
    <property type="evidence" value="ECO:0007669"/>
    <property type="project" value="TreeGrafter"/>
</dbReference>
<dbReference type="AlphaFoldDB" id="A0A1E1XQ68"/>
<feature type="domain" description="PARP catalytic" evidence="16">
    <location>
        <begin position="177"/>
        <end position="399"/>
    </location>
</feature>
<dbReference type="PANTHER" id="PTHR10459:SF60">
    <property type="entry name" value="POLY [ADP-RIBOSE] POLYMERASE 2"/>
    <property type="match status" value="1"/>
</dbReference>
<evidence type="ECO:0000259" key="16">
    <source>
        <dbReference type="PROSITE" id="PS51059"/>
    </source>
</evidence>
<proteinExistence type="evidence at transcript level"/>
<organism evidence="18">
    <name type="scientific">Amblyomma sculptum</name>
    <name type="common">Tick</name>
    <dbReference type="NCBI Taxonomy" id="1581419"/>
    <lineage>
        <taxon>Eukaryota</taxon>
        <taxon>Metazoa</taxon>
        <taxon>Ecdysozoa</taxon>
        <taxon>Arthropoda</taxon>
        <taxon>Chelicerata</taxon>
        <taxon>Arachnida</taxon>
        <taxon>Acari</taxon>
        <taxon>Parasitiformes</taxon>
        <taxon>Ixodida</taxon>
        <taxon>Ixodoidea</taxon>
        <taxon>Ixodidae</taxon>
        <taxon>Amblyomminae</taxon>
        <taxon>Amblyomma</taxon>
    </lineage>
</organism>
<comment type="subcellular location">
    <subcellularLocation>
        <location evidence="1">Nucleus</location>
    </subcellularLocation>
</comment>
<evidence type="ECO:0000256" key="3">
    <source>
        <dbReference type="ARBA" id="ARBA00022679"/>
    </source>
</evidence>
<comment type="catalytic activity">
    <reaction evidence="14">
        <text>NAD(+) + (ADP-D-ribosyl)n-acceptor = nicotinamide + (ADP-D-ribosyl)n+1-acceptor + H(+).</text>
        <dbReference type="EC" id="2.4.2.30"/>
    </reaction>
</comment>
<dbReference type="Gene3D" id="1.20.142.10">
    <property type="entry name" value="Poly(ADP-ribose) polymerase, regulatory domain"/>
    <property type="match status" value="1"/>
</dbReference>
<dbReference type="EC" id="2.4.2.-" evidence="15"/>
<feature type="non-terminal residue" evidence="18">
    <location>
        <position position="1"/>
    </location>
</feature>
<dbReference type="GO" id="GO:0070212">
    <property type="term" value="P:protein poly-ADP-ribosylation"/>
    <property type="evidence" value="ECO:0007669"/>
    <property type="project" value="TreeGrafter"/>
</dbReference>
<dbReference type="InterPro" id="IPR012317">
    <property type="entry name" value="Poly(ADP-ribose)pol_cat_dom"/>
</dbReference>
<evidence type="ECO:0000259" key="17">
    <source>
        <dbReference type="PROSITE" id="PS51060"/>
    </source>
</evidence>
<dbReference type="Pfam" id="PF00644">
    <property type="entry name" value="PARP"/>
    <property type="match status" value="1"/>
</dbReference>
<keyword evidence="7" id="KW-0013">ADP-ribosylation</keyword>
<dbReference type="Pfam" id="PF02877">
    <property type="entry name" value="PARP_reg"/>
    <property type="match status" value="1"/>
</dbReference>
<dbReference type="GO" id="GO:0003950">
    <property type="term" value="F:NAD+ poly-ADP-ribosyltransferase activity"/>
    <property type="evidence" value="ECO:0007669"/>
    <property type="project" value="UniProtKB-UniRule"/>
</dbReference>
<protein>
    <recommendedName>
        <fullName evidence="15">Poly [ADP-ribose] polymerase</fullName>
        <shortName evidence="15">PARP</shortName>
        <ecNumber evidence="15">2.4.2.-</ecNumber>
    </recommendedName>
</protein>
<keyword evidence="4" id="KW-0548">Nucleotidyltransferase</keyword>
<dbReference type="Gene3D" id="3.90.228.10">
    <property type="match status" value="1"/>
</dbReference>
<keyword evidence="8" id="KW-0863">Zinc-finger</keyword>
<dbReference type="CDD" id="cd01437">
    <property type="entry name" value="parp_like"/>
    <property type="match status" value="1"/>
</dbReference>
<evidence type="ECO:0000256" key="15">
    <source>
        <dbReference type="RuleBase" id="RU362114"/>
    </source>
</evidence>
<dbReference type="PROSITE" id="PS51060">
    <property type="entry name" value="PARP_ALPHA_HD"/>
    <property type="match status" value="1"/>
</dbReference>
<dbReference type="GO" id="GO:0005730">
    <property type="term" value="C:nucleolus"/>
    <property type="evidence" value="ECO:0007669"/>
    <property type="project" value="TreeGrafter"/>
</dbReference>
<keyword evidence="3 15" id="KW-0808">Transferase</keyword>
<evidence type="ECO:0000256" key="2">
    <source>
        <dbReference type="ARBA" id="ARBA00022676"/>
    </source>
</evidence>
<evidence type="ECO:0000256" key="13">
    <source>
        <dbReference type="ARBA" id="ARBA00024347"/>
    </source>
</evidence>
<keyword evidence="11" id="KW-0238">DNA-binding</keyword>
<dbReference type="PROSITE" id="PS51059">
    <property type="entry name" value="PARP_CATALYTIC"/>
    <property type="match status" value="1"/>
</dbReference>
<name>A0A1E1XQ68_AMBSC</name>
<dbReference type="GO" id="GO:0016779">
    <property type="term" value="F:nucleotidyltransferase activity"/>
    <property type="evidence" value="ECO:0007669"/>
    <property type="project" value="UniProtKB-KW"/>
</dbReference>
<evidence type="ECO:0000256" key="9">
    <source>
        <dbReference type="ARBA" id="ARBA00022833"/>
    </source>
</evidence>
<evidence type="ECO:0000256" key="5">
    <source>
        <dbReference type="ARBA" id="ARBA00022723"/>
    </source>
</evidence>
<evidence type="ECO:0000256" key="1">
    <source>
        <dbReference type="ARBA" id="ARBA00004123"/>
    </source>
</evidence>
<comment type="similarity">
    <text evidence="13">Belongs to the ARTD/PARP family.</text>
</comment>
<evidence type="ECO:0000313" key="18">
    <source>
        <dbReference type="EMBL" id="JAU01449.1"/>
    </source>
</evidence>
<evidence type="ECO:0000256" key="6">
    <source>
        <dbReference type="ARBA" id="ARBA00022737"/>
    </source>
</evidence>
<evidence type="ECO:0000256" key="7">
    <source>
        <dbReference type="ARBA" id="ARBA00022765"/>
    </source>
</evidence>
<evidence type="ECO:0000256" key="12">
    <source>
        <dbReference type="ARBA" id="ARBA00023242"/>
    </source>
</evidence>
<keyword evidence="12" id="KW-0539">Nucleus</keyword>